<dbReference type="AlphaFoldDB" id="K4QSK0"/>
<keyword evidence="2" id="KW-1185">Reference proteome</keyword>
<dbReference type="HOGENOM" id="CLU_1015325_0_0_11"/>
<reference evidence="1 2" key="1">
    <citation type="journal article" date="2012" name="J. Bacteriol.">
        <title>Genome sequence of the bacterium Streptomyces davawensis JCM 4913 and heterologous production of the unique antibiotic roseoflavin.</title>
        <authorList>
            <person name="Jankowitsch F."/>
            <person name="Schwarz J."/>
            <person name="Ruckert C."/>
            <person name="Gust B."/>
            <person name="Szczepanowski R."/>
            <person name="Blom J."/>
            <person name="Pelzer S."/>
            <person name="Kalinowski J."/>
            <person name="Mack M."/>
        </authorList>
    </citation>
    <scope>NUCLEOTIDE SEQUENCE [LARGE SCALE GENOMIC DNA]</scope>
    <source>
        <strain evidence="2">DSM 101723 / JCM 4913 / KCC S-0913 / 768</strain>
    </source>
</reference>
<accession>K4QSK0</accession>
<proteinExistence type="predicted"/>
<organism evidence="1 2">
    <name type="scientific">Streptomyces davaonensis (strain DSM 101723 / JCM 4913 / KCC S-0913 / 768)</name>
    <dbReference type="NCBI Taxonomy" id="1214101"/>
    <lineage>
        <taxon>Bacteria</taxon>
        <taxon>Bacillati</taxon>
        <taxon>Actinomycetota</taxon>
        <taxon>Actinomycetes</taxon>
        <taxon>Kitasatosporales</taxon>
        <taxon>Streptomycetaceae</taxon>
        <taxon>Streptomyces</taxon>
    </lineage>
</organism>
<evidence type="ECO:0000313" key="1">
    <source>
        <dbReference type="EMBL" id="CCK24786.1"/>
    </source>
</evidence>
<dbReference type="Proteomes" id="UP000008043">
    <property type="component" value="Chromosome"/>
</dbReference>
<dbReference type="EMBL" id="HE971709">
    <property type="protein sequence ID" value="CCK24786.1"/>
    <property type="molecule type" value="Genomic_DNA"/>
</dbReference>
<gene>
    <name evidence="1" type="ORF">BN159_0407</name>
</gene>
<sequence length="253" mass="27195">MPDGGAPRRTRLRLARHRPGPSRVRARERADEPEAGARLGWLNLLTLGAAVTIVASLGGLVTTGIGTIWSARVSADQLAQSREQAEEKQREQAARVSFWADEGPKGASRLHVMNRSPDPLSNLLIVFLVSQDPPGDVAFQVWIPALTPCSVLTIEGKSLKYYVEDDPAEGDSSWPPLSEADAKGIDLGDFEDSVGLLDASVGFQDRNGVYWARVNGELTRGGVSIDRTPGRYGQVVGWPQVKPADNCGDDGGN</sequence>
<dbReference type="KEGG" id="sdv:BN159_0407"/>
<dbReference type="PATRIC" id="fig|1214101.3.peg.410"/>
<evidence type="ECO:0000313" key="2">
    <source>
        <dbReference type="Proteomes" id="UP000008043"/>
    </source>
</evidence>
<protein>
    <submittedName>
        <fullName evidence="1">Putative membrane protein</fullName>
    </submittedName>
</protein>
<name>K4QSK0_STRDJ</name>